<gene>
    <name evidence="1" type="ORF">C1645_776745</name>
</gene>
<comment type="caution">
    <text evidence="1">The sequence shown here is derived from an EMBL/GenBank/DDBJ whole genome shotgun (WGS) entry which is preliminary data.</text>
</comment>
<sequence>MNNQKDKNDENRTYTEAAKKNALTYLEKFVREDDSANYVIDPKNVICRKNDNSDKVSCVKLNELDEKEIFSQMQKLGFFCALAQDPNQFGIECKKI</sequence>
<evidence type="ECO:0000313" key="1">
    <source>
        <dbReference type="EMBL" id="RIA87674.1"/>
    </source>
</evidence>
<dbReference type="AlphaFoldDB" id="A0A397SY45"/>
<reference evidence="1 2" key="1">
    <citation type="submission" date="2018-06" db="EMBL/GenBank/DDBJ databases">
        <title>Comparative genomics reveals the genomic features of Rhizophagus irregularis, R. cerebriforme, R. diaphanum and Gigaspora rosea, and their symbiotic lifestyle signature.</title>
        <authorList>
            <person name="Morin E."/>
            <person name="San Clemente H."/>
            <person name="Chen E.C.H."/>
            <person name="De La Providencia I."/>
            <person name="Hainaut M."/>
            <person name="Kuo A."/>
            <person name="Kohler A."/>
            <person name="Murat C."/>
            <person name="Tang N."/>
            <person name="Roy S."/>
            <person name="Loubradou J."/>
            <person name="Henrissat B."/>
            <person name="Grigoriev I.V."/>
            <person name="Corradi N."/>
            <person name="Roux C."/>
            <person name="Martin F.M."/>
        </authorList>
    </citation>
    <scope>NUCLEOTIDE SEQUENCE [LARGE SCALE GENOMIC DNA]</scope>
    <source>
        <strain evidence="1 2">DAOM 227022</strain>
    </source>
</reference>
<protein>
    <submittedName>
        <fullName evidence="1">Uncharacterized protein</fullName>
    </submittedName>
</protein>
<keyword evidence="2" id="KW-1185">Reference proteome</keyword>
<dbReference type="OrthoDB" id="5277092at2759"/>
<proteinExistence type="predicted"/>
<name>A0A397SY45_9GLOM</name>
<accession>A0A397SY45</accession>
<organism evidence="1 2">
    <name type="scientific">Glomus cerebriforme</name>
    <dbReference type="NCBI Taxonomy" id="658196"/>
    <lineage>
        <taxon>Eukaryota</taxon>
        <taxon>Fungi</taxon>
        <taxon>Fungi incertae sedis</taxon>
        <taxon>Mucoromycota</taxon>
        <taxon>Glomeromycotina</taxon>
        <taxon>Glomeromycetes</taxon>
        <taxon>Glomerales</taxon>
        <taxon>Glomeraceae</taxon>
        <taxon>Glomus</taxon>
    </lineage>
</organism>
<dbReference type="EMBL" id="QKYT01000298">
    <property type="protein sequence ID" value="RIA87674.1"/>
    <property type="molecule type" value="Genomic_DNA"/>
</dbReference>
<dbReference type="Proteomes" id="UP000265703">
    <property type="component" value="Unassembled WGS sequence"/>
</dbReference>
<evidence type="ECO:0000313" key="2">
    <source>
        <dbReference type="Proteomes" id="UP000265703"/>
    </source>
</evidence>